<keyword evidence="2" id="KW-1185">Reference proteome</keyword>
<name>A0ACD0NVN4_9BASI</name>
<evidence type="ECO:0000313" key="2">
    <source>
        <dbReference type="Proteomes" id="UP000245626"/>
    </source>
</evidence>
<proteinExistence type="predicted"/>
<gene>
    <name evidence="1" type="ORF">IE53DRAFT_122407</name>
</gene>
<sequence>MHPSLARNHLHPLLPCSLPSTLLRLLFSILSLGLRGDLHFASRPLPLTLSPRGPLFQKERFHSLARIRSVGYRPCRVGHFHFHFFWGGRGGRKIVSLRASSQGAAI</sequence>
<reference evidence="1 2" key="1">
    <citation type="journal article" date="2018" name="Mol. Biol. Evol.">
        <title>Broad Genomic Sampling Reveals a Smut Pathogenic Ancestry of the Fungal Clade Ustilaginomycotina.</title>
        <authorList>
            <person name="Kijpornyongpan T."/>
            <person name="Mondo S.J."/>
            <person name="Barry K."/>
            <person name="Sandor L."/>
            <person name="Lee J."/>
            <person name="Lipzen A."/>
            <person name="Pangilinan J."/>
            <person name="LaButti K."/>
            <person name="Hainaut M."/>
            <person name="Henrissat B."/>
            <person name="Grigoriev I.V."/>
            <person name="Spatafora J.W."/>
            <person name="Aime M.C."/>
        </authorList>
    </citation>
    <scope>NUCLEOTIDE SEQUENCE [LARGE SCALE GENOMIC DNA]</scope>
    <source>
        <strain evidence="1 2">SA 807</strain>
    </source>
</reference>
<evidence type="ECO:0000313" key="1">
    <source>
        <dbReference type="EMBL" id="PWN49889.1"/>
    </source>
</evidence>
<accession>A0ACD0NVN4</accession>
<dbReference type="Proteomes" id="UP000245626">
    <property type="component" value="Unassembled WGS sequence"/>
</dbReference>
<dbReference type="EMBL" id="KZ819994">
    <property type="protein sequence ID" value="PWN49889.1"/>
    <property type="molecule type" value="Genomic_DNA"/>
</dbReference>
<protein>
    <submittedName>
        <fullName evidence="1">Uncharacterized protein</fullName>
    </submittedName>
</protein>
<organism evidence="1 2">
    <name type="scientific">Violaceomyces palustris</name>
    <dbReference type="NCBI Taxonomy" id="1673888"/>
    <lineage>
        <taxon>Eukaryota</taxon>
        <taxon>Fungi</taxon>
        <taxon>Dikarya</taxon>
        <taxon>Basidiomycota</taxon>
        <taxon>Ustilaginomycotina</taxon>
        <taxon>Ustilaginomycetes</taxon>
        <taxon>Violaceomycetales</taxon>
        <taxon>Violaceomycetaceae</taxon>
        <taxon>Violaceomyces</taxon>
    </lineage>
</organism>